<accession>A0A1H4GS86</accession>
<dbReference type="Pfam" id="PF20012">
    <property type="entry name" value="GAP1-N1"/>
    <property type="match status" value="1"/>
</dbReference>
<dbReference type="RefSeq" id="WP_089766267.1">
    <property type="nucleotide sequence ID" value="NZ_BKAT01000074.1"/>
</dbReference>
<protein>
    <submittedName>
        <fullName evidence="1">Uncharacterized protein</fullName>
    </submittedName>
</protein>
<keyword evidence="2" id="KW-1185">Reference proteome</keyword>
<gene>
    <name evidence="1" type="ORF">SAMN05660909_05607</name>
</gene>
<dbReference type="OrthoDB" id="252376at2"/>
<evidence type="ECO:0000313" key="1">
    <source>
        <dbReference type="EMBL" id="SEB11708.1"/>
    </source>
</evidence>
<proteinExistence type="predicted"/>
<organism evidence="1 2">
    <name type="scientific">Chitinophaga terrae</name>
    <name type="common">ex Kim and Jung 2007</name>
    <dbReference type="NCBI Taxonomy" id="408074"/>
    <lineage>
        <taxon>Bacteria</taxon>
        <taxon>Pseudomonadati</taxon>
        <taxon>Bacteroidota</taxon>
        <taxon>Chitinophagia</taxon>
        <taxon>Chitinophagales</taxon>
        <taxon>Chitinophagaceae</taxon>
        <taxon>Chitinophaga</taxon>
    </lineage>
</organism>
<reference evidence="2" key="1">
    <citation type="submission" date="2016-10" db="EMBL/GenBank/DDBJ databases">
        <authorList>
            <person name="Varghese N."/>
            <person name="Submissions S."/>
        </authorList>
    </citation>
    <scope>NUCLEOTIDE SEQUENCE [LARGE SCALE GENOMIC DNA]</scope>
    <source>
        <strain evidence="2">DSM 23920</strain>
    </source>
</reference>
<dbReference type="STRING" id="408074.SAMN05660909_05607"/>
<sequence>MKIIIEQTIHGYLNGHQLLASSIELMIEERQLMLIQSDLSGSNIEKGFESYVTGYPLSNRKYYSFAKTWYANEMKRPGCVWTHSLLIKMPDIGKFASLQCLDSFFKRPDGIDFSQYKKSFEVEISQLDNENEDNGLVDISILEQFQTCLYEYPRSSVICPAINSQQFENVIYRLWSDQWPRLRRNFTFCSGALSSKLINTKEFDLQIVPIKRADAVKRETKTGILTTEVLGRFNWRDYNNIPVNIIRGYLWVLGADTPGFRSSLIPLLKIFFKLSSNSCTVAGLFDLVASLYPNSKDAKSLKVKLFGENSLLLSRFTEKEILQFILLRADISPLPVAELNLDARLLKLMEKQELGSSEIINLWLNGSGDILPVVPIDYIKANWEEVLFWLSGDFGYSEIILSRIPLFFTEPRIWKGDINHQQKLLNLYLRDNPVSISMTQVAHAMLNAESDIIFFLYRNKGKDVVTISLHWLNRRDNKQFLISSWSKFIATEEDELFLSWICNQRGDISSKVYAILFIYVHFNRWGNAGLSTVDLLDGYNQLKVDNYAVKLSYVASALLSLGLDSKLPDSSGLVVGVFHDVYSFAVQEKIELAAWNIIPKDFGQEDEEIKPLIMQFIDFLGGSPPKKIFQVESWDFCEQLVRTLSNRIIKNRWGGQVFLDSLHNNQAFSRAVNYILSYKKGRKFLYQLYVDIRSGKIVPDEFQYQLIKRIEPMFSKKGNR</sequence>
<dbReference type="EMBL" id="FNRL01000052">
    <property type="protein sequence ID" value="SEB11708.1"/>
    <property type="molecule type" value="Genomic_DNA"/>
</dbReference>
<dbReference type="Proteomes" id="UP000199656">
    <property type="component" value="Unassembled WGS sequence"/>
</dbReference>
<evidence type="ECO:0000313" key="2">
    <source>
        <dbReference type="Proteomes" id="UP000199656"/>
    </source>
</evidence>
<name>A0A1H4GS86_9BACT</name>
<dbReference type="AlphaFoldDB" id="A0A1H4GS86"/>